<dbReference type="STRING" id="10195.A0A3M7PB28"/>
<protein>
    <submittedName>
        <fullName evidence="4">TANC1 isoform X2</fullName>
    </submittedName>
</protein>
<sequence>MSNLSSISGLLLDSIKCIQKSVSNNTLIYLLTVYLPYLKSTHTLQSLISALVVSGEFLSWPSVHLFQLFLQLGIDCNQTVAYFNNSPLICVLASLGHTDLIHQLLMHNAQTNTLDQNGTNCLCYATQYDQLECAKFILDRSTEPVSMITQLDSNGLCALTYASLSKKDLFHLLDLYIQCVQSRTSLSSIRLLIEQAFVLAAGHGNLNCLIYLRNLLKSCGVCIDSVDSLRGETALSAACLNGHKVICEFLVNEAGASVNVCNGRSWSALLCAVKSGCWEIVEFLLAKRGDIIDLADKNGRTPIILAASEGHLAIIDILIERGAELNAQDRDGLSALSWACLKGHHNAALALLEHPVDVNHTDQSGRTALDLATFYGDVRLVQLLIERGAQIEHVDKIGMRPLDRAIGCRNVPVVSCFLKKGAKLNPATWAMAQGKPEIVITLLNKLVEDGNTLYRVR</sequence>
<accession>A0A3M7PB28</accession>
<dbReference type="Proteomes" id="UP000276133">
    <property type="component" value="Unassembled WGS sequence"/>
</dbReference>
<feature type="repeat" description="ANK" evidence="3">
    <location>
        <begin position="331"/>
        <end position="363"/>
    </location>
</feature>
<dbReference type="SUPFAM" id="SSF48403">
    <property type="entry name" value="Ankyrin repeat"/>
    <property type="match status" value="1"/>
</dbReference>
<dbReference type="SMART" id="SM00248">
    <property type="entry name" value="ANK"/>
    <property type="match status" value="9"/>
</dbReference>
<dbReference type="Pfam" id="PF13637">
    <property type="entry name" value="Ank_4"/>
    <property type="match status" value="1"/>
</dbReference>
<feature type="repeat" description="ANK" evidence="3">
    <location>
        <begin position="364"/>
        <end position="396"/>
    </location>
</feature>
<dbReference type="Gene3D" id="1.25.40.20">
    <property type="entry name" value="Ankyrin repeat-containing domain"/>
    <property type="match status" value="3"/>
</dbReference>
<evidence type="ECO:0000313" key="5">
    <source>
        <dbReference type="Proteomes" id="UP000276133"/>
    </source>
</evidence>
<keyword evidence="1" id="KW-0677">Repeat</keyword>
<evidence type="ECO:0000313" key="4">
    <source>
        <dbReference type="EMBL" id="RMZ96169.1"/>
    </source>
</evidence>
<dbReference type="PANTHER" id="PTHR24198">
    <property type="entry name" value="ANKYRIN REPEAT AND PROTEIN KINASE DOMAIN-CONTAINING PROTEIN"/>
    <property type="match status" value="1"/>
</dbReference>
<evidence type="ECO:0000256" key="2">
    <source>
        <dbReference type="ARBA" id="ARBA00023043"/>
    </source>
</evidence>
<dbReference type="AlphaFoldDB" id="A0A3M7PB28"/>
<dbReference type="PROSITE" id="PS50088">
    <property type="entry name" value="ANK_REPEAT"/>
    <property type="match status" value="3"/>
</dbReference>
<dbReference type="OrthoDB" id="5958958at2759"/>
<comment type="caution">
    <text evidence="4">The sequence shown here is derived from an EMBL/GenBank/DDBJ whole genome shotgun (WGS) entry which is preliminary data.</text>
</comment>
<dbReference type="PANTHER" id="PTHR24198:SF165">
    <property type="entry name" value="ANKYRIN REPEAT-CONTAINING PROTEIN-RELATED"/>
    <property type="match status" value="1"/>
</dbReference>
<evidence type="ECO:0000256" key="3">
    <source>
        <dbReference type="PROSITE-ProRule" id="PRU00023"/>
    </source>
</evidence>
<dbReference type="PRINTS" id="PR01415">
    <property type="entry name" value="ANKYRIN"/>
</dbReference>
<evidence type="ECO:0000256" key="1">
    <source>
        <dbReference type="ARBA" id="ARBA00022737"/>
    </source>
</evidence>
<dbReference type="PROSITE" id="PS50297">
    <property type="entry name" value="ANK_REP_REGION"/>
    <property type="match status" value="2"/>
</dbReference>
<name>A0A3M7PB28_BRAPC</name>
<keyword evidence="5" id="KW-1185">Reference proteome</keyword>
<proteinExistence type="predicted"/>
<dbReference type="InterPro" id="IPR002110">
    <property type="entry name" value="Ankyrin_rpt"/>
</dbReference>
<reference evidence="4 5" key="1">
    <citation type="journal article" date="2018" name="Sci. Rep.">
        <title>Genomic signatures of local adaptation to the degree of environmental predictability in rotifers.</title>
        <authorList>
            <person name="Franch-Gras L."/>
            <person name="Hahn C."/>
            <person name="Garcia-Roger E.M."/>
            <person name="Carmona M.J."/>
            <person name="Serra M."/>
            <person name="Gomez A."/>
        </authorList>
    </citation>
    <scope>NUCLEOTIDE SEQUENCE [LARGE SCALE GENOMIC DNA]</scope>
    <source>
        <strain evidence="4">HYR1</strain>
    </source>
</reference>
<dbReference type="Pfam" id="PF12796">
    <property type="entry name" value="Ank_2"/>
    <property type="match status" value="2"/>
</dbReference>
<keyword evidence="2 3" id="KW-0040">ANK repeat</keyword>
<dbReference type="InterPro" id="IPR036770">
    <property type="entry name" value="Ankyrin_rpt-contain_sf"/>
</dbReference>
<organism evidence="4 5">
    <name type="scientific">Brachionus plicatilis</name>
    <name type="common">Marine rotifer</name>
    <name type="synonym">Brachionus muelleri</name>
    <dbReference type="NCBI Taxonomy" id="10195"/>
    <lineage>
        <taxon>Eukaryota</taxon>
        <taxon>Metazoa</taxon>
        <taxon>Spiralia</taxon>
        <taxon>Gnathifera</taxon>
        <taxon>Rotifera</taxon>
        <taxon>Eurotatoria</taxon>
        <taxon>Monogononta</taxon>
        <taxon>Pseudotrocha</taxon>
        <taxon>Ploima</taxon>
        <taxon>Brachionidae</taxon>
        <taxon>Brachionus</taxon>
    </lineage>
</organism>
<feature type="repeat" description="ANK" evidence="3">
    <location>
        <begin position="298"/>
        <end position="330"/>
    </location>
</feature>
<gene>
    <name evidence="4" type="ORF">BpHYR1_029304</name>
</gene>
<dbReference type="EMBL" id="REGN01012299">
    <property type="protein sequence ID" value="RMZ96169.1"/>
    <property type="molecule type" value="Genomic_DNA"/>
</dbReference>